<dbReference type="EMBL" id="CP024767">
    <property type="protein sequence ID" value="QAY87246.1"/>
    <property type="molecule type" value="Genomic_DNA"/>
</dbReference>
<proteinExistence type="inferred from homology"/>
<evidence type="ECO:0000256" key="3">
    <source>
        <dbReference type="ARBA" id="ARBA00022741"/>
    </source>
</evidence>
<dbReference type="SMART" id="SM00896">
    <property type="entry name" value="FDX-ACB"/>
    <property type="match status" value="1"/>
</dbReference>
<evidence type="ECO:0000256" key="7">
    <source>
        <dbReference type="ARBA" id="ARBA00023146"/>
    </source>
</evidence>
<evidence type="ECO:0000259" key="10">
    <source>
        <dbReference type="PROSITE" id="PS51447"/>
    </source>
</evidence>
<keyword evidence="2" id="KW-0436">Ligase</keyword>
<keyword evidence="12" id="KW-1185">Reference proteome</keyword>
<evidence type="ECO:0000256" key="2">
    <source>
        <dbReference type="ARBA" id="ARBA00022598"/>
    </source>
</evidence>
<organism evidence="11 12">
    <name type="scientific">Pseudomonas arsenicoxydans</name>
    <dbReference type="NCBI Taxonomy" id="702115"/>
    <lineage>
        <taxon>Bacteria</taxon>
        <taxon>Pseudomonadati</taxon>
        <taxon>Pseudomonadota</taxon>
        <taxon>Gammaproteobacteria</taxon>
        <taxon>Pseudomonadales</taxon>
        <taxon>Pseudomonadaceae</taxon>
        <taxon>Pseudomonas</taxon>
    </lineage>
</organism>
<name>A0A4P6G9W8_9PSED</name>
<dbReference type="InterPro" id="IPR045864">
    <property type="entry name" value="aa-tRNA-synth_II/BPL/LPL"/>
</dbReference>
<dbReference type="Pfam" id="PF01409">
    <property type="entry name" value="tRNA-synt_2d"/>
    <property type="match status" value="1"/>
</dbReference>
<evidence type="ECO:0000256" key="8">
    <source>
        <dbReference type="ARBA" id="ARBA00031194"/>
    </source>
</evidence>
<dbReference type="GO" id="GO:0043039">
    <property type="term" value="P:tRNA aminoacylation"/>
    <property type="evidence" value="ECO:0007669"/>
    <property type="project" value="InterPro"/>
</dbReference>
<keyword evidence="3" id="KW-0547">Nucleotide-binding</keyword>
<accession>A0A4P6G9W8</accession>
<dbReference type="InterPro" id="IPR002319">
    <property type="entry name" value="Phenylalanyl-tRNA_Synthase"/>
</dbReference>
<evidence type="ECO:0000256" key="6">
    <source>
        <dbReference type="ARBA" id="ARBA00022946"/>
    </source>
</evidence>
<dbReference type="AlphaFoldDB" id="A0A4P6G9W8"/>
<dbReference type="Gene3D" id="3.30.70.380">
    <property type="entry name" value="Ferrodoxin-fold anticodon-binding domain"/>
    <property type="match status" value="1"/>
</dbReference>
<dbReference type="RefSeq" id="WP_208669206.1">
    <property type="nucleotide sequence ID" value="NZ_CP024767.1"/>
</dbReference>
<dbReference type="InterPro" id="IPR036690">
    <property type="entry name" value="Fdx_antiC-bd_sf"/>
</dbReference>
<protein>
    <recommendedName>
        <fullName evidence="8">Phenylalanyl-tRNA synthetase</fullName>
    </recommendedName>
</protein>
<evidence type="ECO:0000256" key="5">
    <source>
        <dbReference type="ARBA" id="ARBA00022917"/>
    </source>
</evidence>
<evidence type="ECO:0000256" key="1">
    <source>
        <dbReference type="ARBA" id="ARBA00008226"/>
    </source>
</evidence>
<dbReference type="GO" id="GO:0005524">
    <property type="term" value="F:ATP binding"/>
    <property type="evidence" value="ECO:0007669"/>
    <property type="project" value="UniProtKB-KW"/>
</dbReference>
<feature type="domain" description="FDX-ACB" evidence="10">
    <location>
        <begin position="270"/>
        <end position="377"/>
    </location>
</feature>
<dbReference type="GO" id="GO:0000049">
    <property type="term" value="F:tRNA binding"/>
    <property type="evidence" value="ECO:0007669"/>
    <property type="project" value="InterPro"/>
</dbReference>
<dbReference type="SUPFAM" id="SSF55681">
    <property type="entry name" value="Class II aaRS and biotin synthetases"/>
    <property type="match status" value="1"/>
</dbReference>
<dbReference type="InterPro" id="IPR006195">
    <property type="entry name" value="aa-tRNA-synth_II"/>
</dbReference>
<dbReference type="PROSITE" id="PS50862">
    <property type="entry name" value="AA_TRNA_LIGASE_II"/>
    <property type="match status" value="1"/>
</dbReference>
<dbReference type="Proteomes" id="UP000291121">
    <property type="component" value="Chromosome"/>
</dbReference>
<keyword evidence="5" id="KW-0648">Protein biosynthesis</keyword>
<gene>
    <name evidence="11" type="ORF">CUN61_26330</name>
</gene>
<dbReference type="PROSITE" id="PS51447">
    <property type="entry name" value="FDX_ACB"/>
    <property type="match status" value="1"/>
</dbReference>
<reference evidence="11 12" key="1">
    <citation type="submission" date="2017-11" db="EMBL/GenBank/DDBJ databases">
        <title>Genome sequence of Pseudomonas arsenicoxydans ACM1.</title>
        <authorList>
            <person name="Nascimento F.X."/>
        </authorList>
    </citation>
    <scope>NUCLEOTIDE SEQUENCE [LARGE SCALE GENOMIC DNA]</scope>
    <source>
        <strain evidence="11 12">ACM1</strain>
    </source>
</reference>
<keyword evidence="6" id="KW-0809">Transit peptide</keyword>
<sequence length="383" mass="42428">MDTTSRKSVTSAALKQALLLVDLTESNNPDHAVRLLLTEILQGLAEKGWPQAQLQTGPRIVSAEENYGLLGYDPAEVTLGSEHTRWVDECSLLRTQTTSQIPAALQRAAQVRQPGQTILLAAPGITFRRDSRDRWHCAEPHQMDIWVLGDPELSTHEKLLRLVGDILKSAVPDKSWVYSDSPHHYTEGGIEVNVLNDGAPVEVLECGRIARSLLERLKIDPLRHGGLALGMGLDRLTMLRKRIPDIRLLRDQNVRVQAQMHDLNPWTPVSRLPSIARDISLAVTPGLSEEVLTERMLQAAGDSSDWIEEMQVKGRWEFSDLPAQAIDRLGLLPGQENVLLRVVLRDCSRSITTAEANALYADIQAAMHEGAPGAGYRMDQPKA</sequence>
<evidence type="ECO:0000256" key="4">
    <source>
        <dbReference type="ARBA" id="ARBA00022840"/>
    </source>
</evidence>
<evidence type="ECO:0000313" key="11">
    <source>
        <dbReference type="EMBL" id="QAY87246.1"/>
    </source>
</evidence>
<dbReference type="SUPFAM" id="SSF54991">
    <property type="entry name" value="Anticodon-binding domain of PheRS"/>
    <property type="match status" value="1"/>
</dbReference>
<evidence type="ECO:0000259" key="9">
    <source>
        <dbReference type="PROSITE" id="PS50862"/>
    </source>
</evidence>
<dbReference type="Gene3D" id="3.30.930.10">
    <property type="entry name" value="Bira Bifunctional Protein, Domain 2"/>
    <property type="match status" value="1"/>
</dbReference>
<dbReference type="InterPro" id="IPR005121">
    <property type="entry name" value="Fdx_antiC-bd"/>
</dbReference>
<keyword evidence="7" id="KW-0030">Aminoacyl-tRNA synthetase</keyword>
<comment type="similarity">
    <text evidence="1">Belongs to the class-II aminoacyl-tRNA synthetase family.</text>
</comment>
<dbReference type="GO" id="GO:0004812">
    <property type="term" value="F:aminoacyl-tRNA ligase activity"/>
    <property type="evidence" value="ECO:0007669"/>
    <property type="project" value="UniProtKB-KW"/>
</dbReference>
<keyword evidence="4" id="KW-0067">ATP-binding</keyword>
<evidence type="ECO:0000313" key="12">
    <source>
        <dbReference type="Proteomes" id="UP000291121"/>
    </source>
</evidence>
<dbReference type="GO" id="GO:0006412">
    <property type="term" value="P:translation"/>
    <property type="evidence" value="ECO:0007669"/>
    <property type="project" value="UniProtKB-KW"/>
</dbReference>
<feature type="domain" description="Aminoacyl-transfer RNA synthetases class-II family profile" evidence="9">
    <location>
        <begin position="120"/>
        <end position="268"/>
    </location>
</feature>